<keyword evidence="6" id="KW-1185">Reference proteome</keyword>
<name>A0A930VS03_9ACTN</name>
<proteinExistence type="predicted"/>
<protein>
    <submittedName>
        <fullName evidence="5">Fibronectin type III domain-containing protein</fullName>
    </submittedName>
</protein>
<dbReference type="SMART" id="SM00060">
    <property type="entry name" value="FN3"/>
    <property type="match status" value="2"/>
</dbReference>
<dbReference type="CDD" id="cd00063">
    <property type="entry name" value="FN3"/>
    <property type="match status" value="2"/>
</dbReference>
<accession>A0A930VS03</accession>
<dbReference type="GO" id="GO:0016798">
    <property type="term" value="F:hydrolase activity, acting on glycosyl bonds"/>
    <property type="evidence" value="ECO:0007669"/>
    <property type="project" value="UniProtKB-KW"/>
</dbReference>
<comment type="caution">
    <text evidence="5">The sequence shown here is derived from an EMBL/GenBank/DDBJ whole genome shotgun (WGS) entry which is preliminary data.</text>
</comment>
<reference evidence="5" key="1">
    <citation type="submission" date="2020-11" db="EMBL/GenBank/DDBJ databases">
        <title>Nocardioides cynanchi sp. nov., isolated from soil of rhizosphere of Cynanchum wilfordii.</title>
        <authorList>
            <person name="Lee J.-S."/>
            <person name="Suh M.K."/>
            <person name="Kim J.-S."/>
        </authorList>
    </citation>
    <scope>NUCLEOTIDE SEQUENCE</scope>
    <source>
        <strain evidence="5">KCTC 19276</strain>
    </source>
</reference>
<dbReference type="SUPFAM" id="SSF49265">
    <property type="entry name" value="Fibronectin type III"/>
    <property type="match status" value="1"/>
</dbReference>
<keyword evidence="1" id="KW-0326">Glycosidase</keyword>
<dbReference type="Proteomes" id="UP000660668">
    <property type="component" value="Unassembled WGS sequence"/>
</dbReference>
<gene>
    <name evidence="5" type="ORF">ISU10_19325</name>
</gene>
<dbReference type="EMBL" id="JADKPO010000035">
    <property type="protein sequence ID" value="MBF4769928.1"/>
    <property type="molecule type" value="Genomic_DNA"/>
</dbReference>
<sequence length="663" mass="68299">MRKTHRATLQAAVGVLVAAGIVVVATPQHASAALPAVCSSGVANVHNWTGGAGSFDWDAAGNWDNGVVPNGPNEVACIENSGPDVFQDTTGFEHVQVGELHLVNSGVWIQAGSGIFVNGSATSVWDENSRLWVDDAHFGGTARIDSYGSIDITGSSVIDSVNGTAGMVNPASRAGFLNIAKTATSTGSLTVEGVLQLFTDYHLDVSGVVNVGDNALISADWGTSLTINPQGQLGFYGNGGWYQGASVPGRTKAVVTNRGEIGKFVGGTTSVVDADYRQLDAGRVQVACCSTLAIAGTNIIGGAVAPHHGLATGACGLNQVTICAGSADPAVDPMSLKIFMPENQGGVAEVQELGNPAPTVDSRAVGNEVLANIDNFVGDPSDPAILTLRYSQADVMAAPLDELYVAHVDDVTGAMTKVPDCDAGAIPTGEAYCLDRSLLGRNSSNTSFRVLTTRTSRWHIRRVQAGETFDQTAPSVPTGLKASLAAPGDGSGVKLIWTGPADDGGAAPSSYKIFRDGVLAKTTSTGATSTVVKNNGPGKHTFKVQAVNIVGPSPRSTAAAVTISKTFSAPRKVVSLRGAAGGALTAGAKWTPPASSGGYAITRYKVAAFTTSGRMVASITVKGGARKAFLTLKKGRYVFKVRALNFAKKWSPWSRPSTAVSPR</sequence>
<evidence type="ECO:0000313" key="6">
    <source>
        <dbReference type="Proteomes" id="UP000660668"/>
    </source>
</evidence>
<keyword evidence="1" id="KW-0378">Hydrolase</keyword>
<evidence type="ECO:0000259" key="4">
    <source>
        <dbReference type="PROSITE" id="PS50853"/>
    </source>
</evidence>
<feature type="domain" description="Fibronectin type-III" evidence="4">
    <location>
        <begin position="569"/>
        <end position="663"/>
    </location>
</feature>
<dbReference type="Gene3D" id="2.60.40.10">
    <property type="entry name" value="Immunoglobulins"/>
    <property type="match status" value="2"/>
</dbReference>
<dbReference type="InterPro" id="IPR003961">
    <property type="entry name" value="FN3_dom"/>
</dbReference>
<dbReference type="InterPro" id="IPR036116">
    <property type="entry name" value="FN3_sf"/>
</dbReference>
<evidence type="ECO:0000313" key="5">
    <source>
        <dbReference type="EMBL" id="MBF4769928.1"/>
    </source>
</evidence>
<dbReference type="RefSeq" id="WP_194698076.1">
    <property type="nucleotide sequence ID" value="NZ_JADKPO010000035.1"/>
</dbReference>
<feature type="signal peptide" evidence="3">
    <location>
        <begin position="1"/>
        <end position="32"/>
    </location>
</feature>
<evidence type="ECO:0000256" key="3">
    <source>
        <dbReference type="SAM" id="SignalP"/>
    </source>
</evidence>
<dbReference type="InterPro" id="IPR013783">
    <property type="entry name" value="Ig-like_fold"/>
</dbReference>
<evidence type="ECO:0000256" key="1">
    <source>
        <dbReference type="ARBA" id="ARBA00023295"/>
    </source>
</evidence>
<dbReference type="GO" id="GO:0000272">
    <property type="term" value="P:polysaccharide catabolic process"/>
    <property type="evidence" value="ECO:0007669"/>
    <property type="project" value="UniProtKB-KW"/>
</dbReference>
<keyword evidence="2" id="KW-0119">Carbohydrate metabolism</keyword>
<keyword evidence="2" id="KW-0624">Polysaccharide degradation</keyword>
<feature type="chain" id="PRO_5036806509" evidence="3">
    <location>
        <begin position="33"/>
        <end position="663"/>
    </location>
</feature>
<organism evidence="5 6">
    <name type="scientific">Nocardioides agariphilus</name>
    <dbReference type="NCBI Taxonomy" id="433664"/>
    <lineage>
        <taxon>Bacteria</taxon>
        <taxon>Bacillati</taxon>
        <taxon>Actinomycetota</taxon>
        <taxon>Actinomycetes</taxon>
        <taxon>Propionibacteriales</taxon>
        <taxon>Nocardioidaceae</taxon>
        <taxon>Nocardioides</taxon>
    </lineage>
</organism>
<dbReference type="AlphaFoldDB" id="A0A930VS03"/>
<feature type="domain" description="Fibronectin type-III" evidence="4">
    <location>
        <begin position="476"/>
        <end position="566"/>
    </location>
</feature>
<evidence type="ECO:0000256" key="2">
    <source>
        <dbReference type="ARBA" id="ARBA00023326"/>
    </source>
</evidence>
<keyword evidence="3" id="KW-0732">Signal</keyword>
<dbReference type="PROSITE" id="PS50853">
    <property type="entry name" value="FN3"/>
    <property type="match status" value="2"/>
</dbReference>